<proteinExistence type="predicted"/>
<accession>A0A8J4TR14</accession>
<sequence>MSELDQADAADPHLFIKPRRQLCRIVGDVLYSPEDLSKQRNANEYLTASQICIPESHSVTDDLYDMDDDVGGSISSDHQQSDPIGYAEFLLRALKPPISPRRTSVQITTSNGHRSSSQLNLSVDQSDREGTSSVSSIEGLESPTIRRPKPRKRNNSMTSEAPLLRHPEGDGPVTILDKVSSNREEIILRLRSVAGHVDDPEAYVLPEVVTSLRTQEIVIHGEQLSTPEHTTTLSIDPISQVYHELYENVEYSYDFISSMEQLQIFICVQPVYLIELVLCTTLPYGHSEVIHKLEPIPPHIHINYPLSSQGESAMDGHGNSPTTVNSLDMYQPVELPEEEFFEEEEVQPLSYDELGNSNCALVQPVDSFSQFEQPSFTDVCQPSSPLQSRTSSPIQSKGAYMVEFHATLTSSRMEEPIVCDSFELLDQLNTLRKQALRMTAELSPDSSGEPELLSASCDQFRTFLGQLEAHHFRVHSFPFPCSGQSTNSIQEIRVTMTWQQTLLATKSWLDALRKAFACSTGIEKLITEFQQHLNYAESRIRSVLQTTTHSVLSPATHCEFGGLIWTDKLAEDTSCDDSREVESLSHVPTALRLLRVIRFRLSEWYSHLNLLLLTSDTTNVLSAVATLNSGENSIELSTTGSLSMSTEWLPKLMQLRSCIGTLFDDAERLLTEWNIRDRRTRSHTGGLGRTAIKVTSPTRRFSRWHNPKMWRGADDRSRLHGLVPAGASVLSTNVNNFTRRPDLDMPEAVNYSDTDDNIEELVSVTSRSSVSPVSDASEELLNFDRATDTSWASEGTARSLAPSDNTSCTLSGTLNTHSHQTTLLNIPQSIDQFSQLHGHTATNQLHLTSSHQEALQILHQGTNRSQNEEFCSTPSTCKSTPETCTYQQSQTDSHTEESAKLVGKNFSGDKTAVSIIQCSRLHKLQDFTKFYTLKRNVSIFLRKATGRFLANGYRLWSFRNINRGASNGLDYSDLVQQAGDRTNATFPVKQYDEIIHSIHSKRDQVVYDPTGMPRRAQPIQPWLSYFLRAVLFASLLLAVFCFVIYWPFGGLPTSHEYTSCSYRWFSGSWFQESTEVGPTRALSKSWPHTAPPT</sequence>
<evidence type="ECO:0000313" key="3">
    <source>
        <dbReference type="EMBL" id="KAF5404609.1"/>
    </source>
</evidence>
<dbReference type="Proteomes" id="UP000748531">
    <property type="component" value="Unassembled WGS sequence"/>
</dbReference>
<evidence type="ECO:0000256" key="2">
    <source>
        <dbReference type="SAM" id="Phobius"/>
    </source>
</evidence>
<keyword evidence="2" id="KW-0812">Transmembrane</keyword>
<keyword evidence="2" id="KW-0472">Membrane</keyword>
<evidence type="ECO:0000313" key="4">
    <source>
        <dbReference type="Proteomes" id="UP000748531"/>
    </source>
</evidence>
<feature type="transmembrane region" description="Helical" evidence="2">
    <location>
        <begin position="1022"/>
        <end position="1046"/>
    </location>
</feature>
<gene>
    <name evidence="3" type="ORF">PHET_02030</name>
</gene>
<comment type="caution">
    <text evidence="3">The sequence shown here is derived from an EMBL/GenBank/DDBJ whole genome shotgun (WGS) entry which is preliminary data.</text>
</comment>
<dbReference type="OrthoDB" id="6250419at2759"/>
<evidence type="ECO:0000256" key="1">
    <source>
        <dbReference type="SAM" id="MobiDB-lite"/>
    </source>
</evidence>
<feature type="region of interest" description="Disordered" evidence="1">
    <location>
        <begin position="102"/>
        <end position="172"/>
    </location>
</feature>
<keyword evidence="2" id="KW-1133">Transmembrane helix</keyword>
<name>A0A8J4TR14_9TREM</name>
<organism evidence="3 4">
    <name type="scientific">Paragonimus heterotremus</name>
    <dbReference type="NCBI Taxonomy" id="100268"/>
    <lineage>
        <taxon>Eukaryota</taxon>
        <taxon>Metazoa</taxon>
        <taxon>Spiralia</taxon>
        <taxon>Lophotrochozoa</taxon>
        <taxon>Platyhelminthes</taxon>
        <taxon>Trematoda</taxon>
        <taxon>Digenea</taxon>
        <taxon>Plagiorchiida</taxon>
        <taxon>Troglotremata</taxon>
        <taxon>Troglotrematidae</taxon>
        <taxon>Paragonimus</taxon>
    </lineage>
</organism>
<evidence type="ECO:0008006" key="5">
    <source>
        <dbReference type="Google" id="ProtNLM"/>
    </source>
</evidence>
<dbReference type="AlphaFoldDB" id="A0A8J4TR14"/>
<reference evidence="3" key="1">
    <citation type="submission" date="2019-05" db="EMBL/GenBank/DDBJ databases">
        <title>Annotation for the trematode Paragonimus heterotremus.</title>
        <authorList>
            <person name="Choi Y.-J."/>
        </authorList>
    </citation>
    <scope>NUCLEOTIDE SEQUENCE</scope>
    <source>
        <strain evidence="3">LC</strain>
    </source>
</reference>
<protein>
    <recommendedName>
        <fullName evidence="5">KASH domain-containing protein</fullName>
    </recommendedName>
</protein>
<keyword evidence="4" id="KW-1185">Reference proteome</keyword>
<feature type="compositionally biased region" description="Polar residues" evidence="1">
    <location>
        <begin position="102"/>
        <end position="124"/>
    </location>
</feature>
<dbReference type="EMBL" id="LUCH01000660">
    <property type="protein sequence ID" value="KAF5404609.1"/>
    <property type="molecule type" value="Genomic_DNA"/>
</dbReference>